<reference evidence="2 3" key="1">
    <citation type="submission" date="2017-09" db="EMBL/GenBank/DDBJ databases">
        <title>Depth-based differentiation of microbial function through sediment-hosted aquifers and enrichment of novel symbionts in the deep terrestrial subsurface.</title>
        <authorList>
            <person name="Probst A.J."/>
            <person name="Ladd B."/>
            <person name="Jarett J.K."/>
            <person name="Geller-Mcgrath D.E."/>
            <person name="Sieber C.M."/>
            <person name="Emerson J.B."/>
            <person name="Anantharaman K."/>
            <person name="Thomas B.C."/>
            <person name="Malmstrom R."/>
            <person name="Stieglmeier M."/>
            <person name="Klingl A."/>
            <person name="Woyke T."/>
            <person name="Ryan C.M."/>
            <person name="Banfield J.F."/>
        </authorList>
    </citation>
    <scope>NUCLEOTIDE SEQUENCE [LARGE SCALE GENOMIC DNA]</scope>
    <source>
        <strain evidence="2">CG15_BIG_FIL_POST_REV_8_21_14_020_45_12</strain>
    </source>
</reference>
<sequence>MSESVIVVGAGLAGLSCAYELSKNSDYKVTLLEASDYLGGRVRSLSVQGHQVDFGGFIIYPWYEQYHRLLSELKIQDQIEPIALKDIFYDLDGDQIYRTQRDLDFPASDTMKLYPRLAFPVLAQDDMAEPDLERFAGRTISEHFRHILGVKHETIYERFTDIVCQGYCYGPVDQYKMAFVAPIIRFQRLYGDISTAFYFRYGNSIFANAMGDAIIKNGGSIKLSSKVTKITGNQVSTKDAEYTADSIVFALPANDPIYEQVLPNAKPDCDYTHFYSVTAKADKVPSVNGSNDWGAVFYKPQRHVPFQILSSINLPSLYDNSLAGCINLNVIVHDELLEDTDRTKEEMYQEILPQLKVLFPDVVWEAVIELNHWSVTMPVANEAFVEQVRQAQGDNRYFFAGDYLGSPSMETALTTGIRAAEMVQGIVAPTRVQKVQENAQKMQKKLVARMNGLTRQQD</sequence>
<feature type="domain" description="Amine oxidase" evidence="1">
    <location>
        <begin position="12"/>
        <end position="422"/>
    </location>
</feature>
<protein>
    <recommendedName>
        <fullName evidence="1">Amine oxidase domain-containing protein</fullName>
    </recommendedName>
</protein>
<dbReference type="InterPro" id="IPR036188">
    <property type="entry name" value="FAD/NAD-bd_sf"/>
</dbReference>
<evidence type="ECO:0000313" key="2">
    <source>
        <dbReference type="EMBL" id="PIW37305.1"/>
    </source>
</evidence>
<dbReference type="InterPro" id="IPR050464">
    <property type="entry name" value="Zeta_carotene_desat/Oxidored"/>
</dbReference>
<dbReference type="EMBL" id="PFGC01000011">
    <property type="protein sequence ID" value="PIW37305.1"/>
    <property type="molecule type" value="Genomic_DNA"/>
</dbReference>
<dbReference type="Gene3D" id="3.50.50.60">
    <property type="entry name" value="FAD/NAD(P)-binding domain"/>
    <property type="match status" value="1"/>
</dbReference>
<dbReference type="Proteomes" id="UP000230292">
    <property type="component" value="Unassembled WGS sequence"/>
</dbReference>
<proteinExistence type="predicted"/>
<dbReference type="GO" id="GO:0016491">
    <property type="term" value="F:oxidoreductase activity"/>
    <property type="evidence" value="ECO:0007669"/>
    <property type="project" value="InterPro"/>
</dbReference>
<dbReference type="PANTHER" id="PTHR42923">
    <property type="entry name" value="PROTOPORPHYRINOGEN OXIDASE"/>
    <property type="match status" value="1"/>
</dbReference>
<dbReference type="InterPro" id="IPR002937">
    <property type="entry name" value="Amino_oxidase"/>
</dbReference>
<evidence type="ECO:0000313" key="3">
    <source>
        <dbReference type="Proteomes" id="UP000230292"/>
    </source>
</evidence>
<comment type="caution">
    <text evidence="2">The sequence shown here is derived from an EMBL/GenBank/DDBJ whole genome shotgun (WGS) entry which is preliminary data.</text>
</comment>
<dbReference type="Pfam" id="PF01593">
    <property type="entry name" value="Amino_oxidase"/>
    <property type="match status" value="1"/>
</dbReference>
<organism evidence="2 3">
    <name type="scientific">Candidatus Kerfeldbacteria bacterium CG15_BIG_FIL_POST_REV_8_21_14_020_45_12</name>
    <dbReference type="NCBI Taxonomy" id="2014247"/>
    <lineage>
        <taxon>Bacteria</taxon>
        <taxon>Candidatus Kerfeldiibacteriota</taxon>
    </lineage>
</organism>
<accession>A0A2M7H4Z9</accession>
<dbReference type="AlphaFoldDB" id="A0A2M7H4Z9"/>
<evidence type="ECO:0000259" key="1">
    <source>
        <dbReference type="Pfam" id="PF01593"/>
    </source>
</evidence>
<dbReference type="SUPFAM" id="SSF51905">
    <property type="entry name" value="FAD/NAD(P)-binding domain"/>
    <property type="match status" value="1"/>
</dbReference>
<name>A0A2M7H4Z9_9BACT</name>
<gene>
    <name evidence="2" type="ORF">COW24_00810</name>
</gene>